<evidence type="ECO:0000256" key="2">
    <source>
        <dbReference type="ARBA" id="ARBA00022908"/>
    </source>
</evidence>
<dbReference type="PANTHER" id="PTHR30629">
    <property type="entry name" value="PROPHAGE INTEGRASE"/>
    <property type="match status" value="1"/>
</dbReference>
<name>A0ABP9MZC7_9GAMM</name>
<keyword evidence="2" id="KW-0229">DNA integration</keyword>
<keyword evidence="4" id="KW-1185">Reference proteome</keyword>
<organism evidence="3 4">
    <name type="scientific">Orbus sasakiae</name>
    <dbReference type="NCBI Taxonomy" id="1078475"/>
    <lineage>
        <taxon>Bacteria</taxon>
        <taxon>Pseudomonadati</taxon>
        <taxon>Pseudomonadota</taxon>
        <taxon>Gammaproteobacteria</taxon>
        <taxon>Orbales</taxon>
        <taxon>Orbaceae</taxon>
        <taxon>Orbus</taxon>
    </lineage>
</organism>
<proteinExistence type="inferred from homology"/>
<reference evidence="4" key="1">
    <citation type="journal article" date="2019" name="Int. J. Syst. Evol. Microbiol.">
        <title>The Global Catalogue of Microorganisms (GCM) 10K type strain sequencing project: providing services to taxonomists for standard genome sequencing and annotation.</title>
        <authorList>
            <consortium name="The Broad Institute Genomics Platform"/>
            <consortium name="The Broad Institute Genome Sequencing Center for Infectious Disease"/>
            <person name="Wu L."/>
            <person name="Ma J."/>
        </authorList>
    </citation>
    <scope>NUCLEOTIDE SEQUENCE [LARGE SCALE GENOMIC DNA]</scope>
    <source>
        <strain evidence="4">JCM 18050</strain>
    </source>
</reference>
<dbReference type="InterPro" id="IPR050808">
    <property type="entry name" value="Phage_Integrase"/>
</dbReference>
<evidence type="ECO:0000313" key="3">
    <source>
        <dbReference type="EMBL" id="GAA5103707.1"/>
    </source>
</evidence>
<comment type="similarity">
    <text evidence="1">Belongs to the 'phage' integrase family.</text>
</comment>
<dbReference type="SUPFAM" id="SSF56349">
    <property type="entry name" value="DNA breaking-rejoining enzymes"/>
    <property type="match status" value="1"/>
</dbReference>
<comment type="caution">
    <text evidence="3">The sequence shown here is derived from an EMBL/GenBank/DDBJ whole genome shotgun (WGS) entry which is preliminary data.</text>
</comment>
<gene>
    <name evidence="3" type="ORF">GCM10023211_00370</name>
</gene>
<dbReference type="RefSeq" id="WP_345487485.1">
    <property type="nucleotide sequence ID" value="NZ_BAABHY010000001.1"/>
</dbReference>
<dbReference type="Proteomes" id="UP001500171">
    <property type="component" value="Unassembled WGS sequence"/>
</dbReference>
<dbReference type="PANTHER" id="PTHR30629:SF2">
    <property type="entry name" value="PROPHAGE INTEGRASE INTS-RELATED"/>
    <property type="match status" value="1"/>
</dbReference>
<sequence>MVSENTLNTALKRIGYSDRLTGHSIPATISTALNELGYPKEWIEAQLSAAYNHAEYIEQRRNMMQESADKLDKWEAQKLK</sequence>
<evidence type="ECO:0000313" key="4">
    <source>
        <dbReference type="Proteomes" id="UP001500171"/>
    </source>
</evidence>
<accession>A0ABP9MZC7</accession>
<dbReference type="InterPro" id="IPR011010">
    <property type="entry name" value="DNA_brk_join_enz"/>
</dbReference>
<dbReference type="EMBL" id="BAABHY010000001">
    <property type="protein sequence ID" value="GAA5103707.1"/>
    <property type="molecule type" value="Genomic_DNA"/>
</dbReference>
<evidence type="ECO:0000256" key="1">
    <source>
        <dbReference type="ARBA" id="ARBA00008857"/>
    </source>
</evidence>
<protein>
    <submittedName>
        <fullName evidence="3">Uncharacterized protein</fullName>
    </submittedName>
</protein>